<proteinExistence type="predicted"/>
<accession>A0ABV2A7U0</accession>
<protein>
    <recommendedName>
        <fullName evidence="3">Alpha/beta hydrolase family protein</fullName>
    </recommendedName>
</protein>
<evidence type="ECO:0008006" key="3">
    <source>
        <dbReference type="Google" id="ProtNLM"/>
    </source>
</evidence>
<evidence type="ECO:0000313" key="2">
    <source>
        <dbReference type="Proteomes" id="UP001465331"/>
    </source>
</evidence>
<reference evidence="1 2" key="1">
    <citation type="submission" date="2024-06" db="EMBL/GenBank/DDBJ databases">
        <authorList>
            <person name="Li Z."/>
            <person name="Jiang Y."/>
        </authorList>
    </citation>
    <scope>NUCLEOTIDE SEQUENCE [LARGE SCALE GENOMIC DNA]</scope>
    <source>
        <strain evidence="1 2">HSW-8</strain>
    </source>
</reference>
<dbReference type="Proteomes" id="UP001465331">
    <property type="component" value="Unassembled WGS sequence"/>
</dbReference>
<dbReference type="SUPFAM" id="SSF53474">
    <property type="entry name" value="alpha/beta-Hydrolases"/>
    <property type="match status" value="1"/>
</dbReference>
<name>A0ABV2A7U0_9GAMM</name>
<dbReference type="RefSeq" id="WP_352887257.1">
    <property type="nucleotide sequence ID" value="NZ_JBEPIJ010000002.1"/>
</dbReference>
<dbReference type="Gene3D" id="3.40.50.1820">
    <property type="entry name" value="alpha/beta hydrolase"/>
    <property type="match status" value="1"/>
</dbReference>
<evidence type="ECO:0000313" key="1">
    <source>
        <dbReference type="EMBL" id="MES0872956.1"/>
    </source>
</evidence>
<dbReference type="EMBL" id="JBEPIJ010000002">
    <property type="protein sequence ID" value="MES0872956.1"/>
    <property type="molecule type" value="Genomic_DNA"/>
</dbReference>
<keyword evidence="2" id="KW-1185">Reference proteome</keyword>
<sequence length="164" mass="17598">MIGALSDHLLYRPLRARRQRVDGPWRWLATAHGALRVLDTGGDHSVLLFAPDGPCVIEHYAALVETLRADFRVVVFDLPGFGLSAPSPGYAHRLEQGAAVILGVLDALGIERATLCFSCIDGFYAIAAAATAPARFDAIGHFPDLEQADTHAAVMREACGLPTH</sequence>
<organism evidence="1 2">
    <name type="scientific">Sinimarinibacterium thermocellulolyticum</name>
    <dbReference type="NCBI Taxonomy" id="3170016"/>
    <lineage>
        <taxon>Bacteria</taxon>
        <taxon>Pseudomonadati</taxon>
        <taxon>Pseudomonadota</taxon>
        <taxon>Gammaproteobacteria</taxon>
        <taxon>Nevskiales</taxon>
        <taxon>Nevskiaceae</taxon>
        <taxon>Sinimarinibacterium</taxon>
    </lineage>
</organism>
<comment type="caution">
    <text evidence="1">The sequence shown here is derived from an EMBL/GenBank/DDBJ whole genome shotgun (WGS) entry which is preliminary data.</text>
</comment>
<gene>
    <name evidence="1" type="ORF">ABSH63_02870</name>
</gene>
<dbReference type="InterPro" id="IPR029058">
    <property type="entry name" value="AB_hydrolase_fold"/>
</dbReference>